<dbReference type="Pfam" id="PF01810">
    <property type="entry name" value="LysE"/>
    <property type="match status" value="1"/>
</dbReference>
<evidence type="ECO:0000256" key="4">
    <source>
        <dbReference type="ARBA" id="ARBA00022970"/>
    </source>
</evidence>
<accession>A7ML33</accession>
<feature type="transmembrane region" description="Helical" evidence="7">
    <location>
        <begin position="146"/>
        <end position="170"/>
    </location>
</feature>
<feature type="transmembrane region" description="Helical" evidence="7">
    <location>
        <begin position="122"/>
        <end position="140"/>
    </location>
</feature>
<dbReference type="GO" id="GO:0005886">
    <property type="term" value="C:plasma membrane"/>
    <property type="evidence" value="ECO:0007669"/>
    <property type="project" value="UniProtKB-SubCell"/>
</dbReference>
<evidence type="ECO:0000256" key="7">
    <source>
        <dbReference type="SAM" id="Phobius"/>
    </source>
</evidence>
<proteinExistence type="predicted"/>
<evidence type="ECO:0000256" key="2">
    <source>
        <dbReference type="ARBA" id="ARBA00022475"/>
    </source>
</evidence>
<name>A7ML33_CROS8</name>
<keyword evidence="4" id="KW-0029">Amino-acid transport</keyword>
<dbReference type="KEGG" id="esa:ESA_03871"/>
<dbReference type="Proteomes" id="UP000000260">
    <property type="component" value="Chromosome"/>
</dbReference>
<dbReference type="HOGENOM" id="CLU_079569_3_0_6"/>
<evidence type="ECO:0000256" key="3">
    <source>
        <dbReference type="ARBA" id="ARBA00022692"/>
    </source>
</evidence>
<evidence type="ECO:0000313" key="9">
    <source>
        <dbReference type="Proteomes" id="UP000000260"/>
    </source>
</evidence>
<dbReference type="EMBL" id="CP000783">
    <property type="protein sequence ID" value="ABU79057.1"/>
    <property type="molecule type" value="Genomic_DNA"/>
</dbReference>
<dbReference type="PANTHER" id="PTHR30086:SF20">
    <property type="entry name" value="ARGININE EXPORTER PROTEIN ARGO-RELATED"/>
    <property type="match status" value="1"/>
</dbReference>
<evidence type="ECO:0000256" key="1">
    <source>
        <dbReference type="ARBA" id="ARBA00004651"/>
    </source>
</evidence>
<evidence type="ECO:0000313" key="8">
    <source>
        <dbReference type="EMBL" id="ABU79057.1"/>
    </source>
</evidence>
<dbReference type="InterPro" id="IPR001123">
    <property type="entry name" value="LeuE-type"/>
</dbReference>
<keyword evidence="3 7" id="KW-0812">Transmembrane</keyword>
<keyword evidence="2" id="KW-1003">Cell membrane</keyword>
<evidence type="ECO:0000256" key="6">
    <source>
        <dbReference type="ARBA" id="ARBA00023136"/>
    </source>
</evidence>
<keyword evidence="6 7" id="KW-0472">Membrane</keyword>
<evidence type="ECO:0008006" key="10">
    <source>
        <dbReference type="Google" id="ProtNLM"/>
    </source>
</evidence>
<dbReference type="PANTHER" id="PTHR30086">
    <property type="entry name" value="ARGININE EXPORTER PROTEIN ARGO"/>
    <property type="match status" value="1"/>
</dbReference>
<keyword evidence="4" id="KW-0813">Transport</keyword>
<keyword evidence="9" id="KW-1185">Reference proteome</keyword>
<evidence type="ECO:0000256" key="5">
    <source>
        <dbReference type="ARBA" id="ARBA00022989"/>
    </source>
</evidence>
<feature type="transmembrane region" description="Helical" evidence="7">
    <location>
        <begin position="84"/>
        <end position="101"/>
    </location>
</feature>
<gene>
    <name evidence="8" type="ordered locus">ESA_03871</name>
</gene>
<sequence length="205" mass="21940">MNRGGGVDISGFVLAIAPVALSPGASFTLAMNNVIHRGIMGVFSVITGTLIGIYIHALLVGLGVTQLLVRYPAVMKTLQLTGTLYLLWLALRLVVSGIQAWRRPQHTTGRGAGVKEALLANLFNIKAILLWLTVVPAFAGTAFTHYLLLASIHVAIMASWLLLCGGAIVLTTRRFSVRWLKVVVDTGGGLFLFFLTLSSALAMLK</sequence>
<protein>
    <recommendedName>
        <fullName evidence="10">LysE family translocator</fullName>
    </recommendedName>
</protein>
<keyword evidence="5 7" id="KW-1133">Transmembrane helix</keyword>
<reference evidence="8 9" key="1">
    <citation type="journal article" date="2010" name="PLoS ONE">
        <title>Genome sequence of Cronobacter sakazakii BAA-894 and comparative genomic hybridization analysis with other Cronobacter species.</title>
        <authorList>
            <person name="Kucerova E."/>
            <person name="Clifton S.W."/>
            <person name="Xia X.Q."/>
            <person name="Long F."/>
            <person name="Porwollik S."/>
            <person name="Fulton L."/>
            <person name="Fronick C."/>
            <person name="Minx P."/>
            <person name="Kyung K."/>
            <person name="Warren W."/>
            <person name="Fulton R."/>
            <person name="Feng D."/>
            <person name="Wollam A."/>
            <person name="Shah N."/>
            <person name="Bhonagiri V."/>
            <person name="Nash W.E."/>
            <person name="Hallsworth-Pepin K."/>
            <person name="Wilson R.K."/>
            <person name="McClelland M."/>
            <person name="Forsythe S.J."/>
        </authorList>
    </citation>
    <scope>NUCLEOTIDE SEQUENCE [LARGE SCALE GENOMIC DNA]</scope>
    <source>
        <strain evidence="8 9">ATCC BAA-894</strain>
    </source>
</reference>
<feature type="transmembrane region" description="Helical" evidence="7">
    <location>
        <begin position="42"/>
        <end position="64"/>
    </location>
</feature>
<organism evidence="8 9">
    <name type="scientific">Cronobacter sakazakii (strain ATCC BAA-894)</name>
    <name type="common">Enterobacter sakazakii</name>
    <dbReference type="NCBI Taxonomy" id="290339"/>
    <lineage>
        <taxon>Bacteria</taxon>
        <taxon>Pseudomonadati</taxon>
        <taxon>Pseudomonadota</taxon>
        <taxon>Gammaproteobacteria</taxon>
        <taxon>Enterobacterales</taxon>
        <taxon>Enterobacteriaceae</taxon>
        <taxon>Cronobacter</taxon>
    </lineage>
</organism>
<dbReference type="AlphaFoldDB" id="A7ML33"/>
<feature type="transmembrane region" description="Helical" evidence="7">
    <location>
        <begin position="182"/>
        <end position="204"/>
    </location>
</feature>
<feature type="transmembrane region" description="Helical" evidence="7">
    <location>
        <begin position="12"/>
        <end position="30"/>
    </location>
</feature>
<comment type="subcellular location">
    <subcellularLocation>
        <location evidence="1">Cell membrane</location>
        <topology evidence="1">Multi-pass membrane protein</topology>
    </subcellularLocation>
</comment>
<dbReference type="GO" id="GO:0015171">
    <property type="term" value="F:amino acid transmembrane transporter activity"/>
    <property type="evidence" value="ECO:0007669"/>
    <property type="project" value="TreeGrafter"/>
</dbReference>